<dbReference type="OrthoDB" id="5195026at2"/>
<comment type="caution">
    <text evidence="3">The sequence shown here is derived from an EMBL/GenBank/DDBJ whole genome shotgun (WGS) entry which is preliminary data.</text>
</comment>
<gene>
    <name evidence="3" type="ORF">A8709_02740</name>
</gene>
<sequence>MNKAIQTWMALDELHGTLNQRLEKLLRARYALTISEFAVISVLDKDDGVGLTIDQLSRSVNLSHSAVSRLVARLETCNTIEKRSGDSDRRSTVVRLSEQGRVDYKGTLPEITQIIEDVLQGNKEKMTFSLT</sequence>
<reference evidence="4" key="1">
    <citation type="submission" date="2016-05" db="EMBL/GenBank/DDBJ databases">
        <title>Paenibacillus oryzae. sp. nov., isolated from the rice root.</title>
        <authorList>
            <person name="Zhang J."/>
            <person name="Zhang X."/>
        </authorList>
    </citation>
    <scope>NUCLEOTIDE SEQUENCE [LARGE SCALE GENOMIC DNA]</scope>
    <source>
        <strain evidence="4">KCTC13222</strain>
    </source>
</reference>
<dbReference type="InterPro" id="IPR036388">
    <property type="entry name" value="WH-like_DNA-bd_sf"/>
</dbReference>
<accession>A0A1C1A725</accession>
<name>A0A1C1A725_9BACL</name>
<dbReference type="EMBL" id="LYPC01000011">
    <property type="protein sequence ID" value="OCT16365.1"/>
    <property type="molecule type" value="Genomic_DNA"/>
</dbReference>
<dbReference type="GO" id="GO:0003677">
    <property type="term" value="F:DNA binding"/>
    <property type="evidence" value="ECO:0007669"/>
    <property type="project" value="UniProtKB-KW"/>
</dbReference>
<dbReference type="GO" id="GO:0006950">
    <property type="term" value="P:response to stress"/>
    <property type="evidence" value="ECO:0007669"/>
    <property type="project" value="TreeGrafter"/>
</dbReference>
<evidence type="ECO:0000313" key="3">
    <source>
        <dbReference type="EMBL" id="OCT16365.1"/>
    </source>
</evidence>
<dbReference type="InterPro" id="IPR036390">
    <property type="entry name" value="WH_DNA-bd_sf"/>
</dbReference>
<dbReference type="InterPro" id="IPR039422">
    <property type="entry name" value="MarR/SlyA-like"/>
</dbReference>
<proteinExistence type="predicted"/>
<dbReference type="Pfam" id="PF12802">
    <property type="entry name" value="MarR_2"/>
    <property type="match status" value="1"/>
</dbReference>
<dbReference type="Proteomes" id="UP000093309">
    <property type="component" value="Unassembled WGS sequence"/>
</dbReference>
<feature type="domain" description="HTH marR-type" evidence="2">
    <location>
        <begin position="1"/>
        <end position="131"/>
    </location>
</feature>
<dbReference type="SUPFAM" id="SSF46785">
    <property type="entry name" value="Winged helix' DNA-binding domain"/>
    <property type="match status" value="1"/>
</dbReference>
<dbReference type="RefSeq" id="WP_065851137.1">
    <property type="nucleotide sequence ID" value="NZ_LYPC01000011.1"/>
</dbReference>
<keyword evidence="4" id="KW-1185">Reference proteome</keyword>
<evidence type="ECO:0000256" key="1">
    <source>
        <dbReference type="ARBA" id="ARBA00023125"/>
    </source>
</evidence>
<dbReference type="InterPro" id="IPR000835">
    <property type="entry name" value="HTH_MarR-typ"/>
</dbReference>
<dbReference type="PROSITE" id="PS50995">
    <property type="entry name" value="HTH_MARR_2"/>
    <property type="match status" value="1"/>
</dbReference>
<evidence type="ECO:0000259" key="2">
    <source>
        <dbReference type="PROSITE" id="PS50995"/>
    </source>
</evidence>
<dbReference type="PANTHER" id="PTHR33164:SF43">
    <property type="entry name" value="HTH-TYPE TRANSCRIPTIONAL REPRESSOR YETL"/>
    <property type="match status" value="1"/>
</dbReference>
<dbReference type="SMART" id="SM00347">
    <property type="entry name" value="HTH_MARR"/>
    <property type="match status" value="1"/>
</dbReference>
<dbReference type="Gene3D" id="1.10.10.10">
    <property type="entry name" value="Winged helix-like DNA-binding domain superfamily/Winged helix DNA-binding domain"/>
    <property type="match status" value="1"/>
</dbReference>
<evidence type="ECO:0000313" key="4">
    <source>
        <dbReference type="Proteomes" id="UP000093309"/>
    </source>
</evidence>
<dbReference type="PANTHER" id="PTHR33164">
    <property type="entry name" value="TRANSCRIPTIONAL REGULATOR, MARR FAMILY"/>
    <property type="match status" value="1"/>
</dbReference>
<dbReference type="GO" id="GO:0003700">
    <property type="term" value="F:DNA-binding transcription factor activity"/>
    <property type="evidence" value="ECO:0007669"/>
    <property type="project" value="InterPro"/>
</dbReference>
<dbReference type="AlphaFoldDB" id="A0A1C1A725"/>
<keyword evidence="1" id="KW-0238">DNA-binding</keyword>
<organism evidence="3 4">
    <name type="scientific">Paenibacillus pectinilyticus</name>
    <dbReference type="NCBI Taxonomy" id="512399"/>
    <lineage>
        <taxon>Bacteria</taxon>
        <taxon>Bacillati</taxon>
        <taxon>Bacillota</taxon>
        <taxon>Bacilli</taxon>
        <taxon>Bacillales</taxon>
        <taxon>Paenibacillaceae</taxon>
        <taxon>Paenibacillus</taxon>
    </lineage>
</organism>
<dbReference type="STRING" id="512399.A8709_02740"/>
<protein>
    <recommendedName>
        <fullName evidence="2">HTH marR-type domain-containing protein</fullName>
    </recommendedName>
</protein>